<dbReference type="OrthoDB" id="429813at2759"/>
<evidence type="ECO:0000256" key="1">
    <source>
        <dbReference type="ARBA" id="ARBA00022450"/>
    </source>
</evidence>
<keyword evidence="2" id="KW-0597">Phosphoprotein</keyword>
<dbReference type="SUPFAM" id="SSF51735">
    <property type="entry name" value="NAD(P)-binding Rossmann-fold domains"/>
    <property type="match status" value="1"/>
</dbReference>
<keyword evidence="6" id="KW-1185">Reference proteome</keyword>
<evidence type="ECO:0000259" key="3">
    <source>
        <dbReference type="Pfam" id="PF00501"/>
    </source>
</evidence>
<name>A0A9P4MJ39_9PEZI</name>
<dbReference type="AlphaFoldDB" id="A0A9P4MJ39"/>
<evidence type="ECO:0000313" key="6">
    <source>
        <dbReference type="Proteomes" id="UP000799439"/>
    </source>
</evidence>
<keyword evidence="1" id="KW-0596">Phosphopantetheine</keyword>
<organism evidence="5 6">
    <name type="scientific">Myriangium duriaei CBS 260.36</name>
    <dbReference type="NCBI Taxonomy" id="1168546"/>
    <lineage>
        <taxon>Eukaryota</taxon>
        <taxon>Fungi</taxon>
        <taxon>Dikarya</taxon>
        <taxon>Ascomycota</taxon>
        <taxon>Pezizomycotina</taxon>
        <taxon>Dothideomycetes</taxon>
        <taxon>Dothideomycetidae</taxon>
        <taxon>Myriangiales</taxon>
        <taxon>Myriangiaceae</taxon>
        <taxon>Myriangium</taxon>
    </lineage>
</organism>
<dbReference type="Proteomes" id="UP000799439">
    <property type="component" value="Unassembled WGS sequence"/>
</dbReference>
<sequence>MSTTTATITQALSSTGSGSSSTATTQLHTISDLIRQRALDYKSHPAIGYPRKGVDDFEEHSFEALDRYVDAAVDRLQQIGIKPADATLVKAPVIAMLARSGIHTIVIFLALNRLGYAVMQLSTRLACPAIVRLLELTDCTRIMTTQNFHGLLEEVQKHRQLDVLPLLAHEDYLGRHAAPLRRKYDPAKETNKVAMIIHSSGSTGLPKPIFLTNHSCIAMFSTHLNRRGLLTSPMFHNHGFAEMFRAIHSGKPIYLCNYALPLTGHSVLKMIEKVKPEILHSVPYIIKLVAEMEGGIEALAGIDVVLYAGSGCPEDLGDRLVQHGVNLCGNYGSTEVGRLATSLRPKEDKLWNYLRPLPKAKPFIYWREESPGLFECVTLDGWPSKSTNNSDDPPNSFRTRDLFVPHPTIPDLWKYVSRVDDRLTLINGEKVLPLPMEGTIRHDRLVKEAIVFGEEQSFPGVFVIKADSVSDMSDEEYLEKIWPSIELANSRAEGFARMPKELVGILPADIIYPRTDKGTCIRKAFYQQFEEQIQALYERFEGTEGGSLRLGQSDLEHYLLKSIEENLRIKLPCSQTDFFAAGIDSLQCIKLWKTLKANLDLGGRQKDLSQNVLYETGNVSTLAKHLIDLREGTIASSAGSEVEIMERLIEKYSHFSTHKRGSATQPTKQLVLLTGVTGGLGAHLLAELVSQPDVAEVWALVRANDESAATERVAKSLATRGISLSAEAQAKVTSLPTDLSRGDLSLSEKRLTVLRERLTMVIHSAWAVNFNISVQSFEDQHIKAVHNLIELCQGVQTPLPARFFFCSSVSSAAGSPRPGVVTESPVPGPENAQNTGYARSKYVAEHVTQNAMRRANAVTRVLRIGQLIGDTKSGEWNVTEGIPLMIQTAVTVGALPALDEEMTWLPVDYAAKGIVELASHQSEDVGLTYHVINPMAFHWTRDMLPALSQAGLEFKILPTAEWMELLRNSDKDPKKNPPIKLLDWFEGKYGNKRSGKPQGKLVYLTDVTLRDSKALGSVPSVVDVDFVRLMLERLKAGWNA</sequence>
<dbReference type="InterPro" id="IPR000873">
    <property type="entry name" value="AMP-dep_synth/lig_dom"/>
</dbReference>
<dbReference type="Gene3D" id="3.40.50.720">
    <property type="entry name" value="NAD(P)-binding Rossmann-like Domain"/>
    <property type="match status" value="1"/>
</dbReference>
<dbReference type="EMBL" id="ML996081">
    <property type="protein sequence ID" value="KAF2156690.1"/>
    <property type="molecule type" value="Genomic_DNA"/>
</dbReference>
<accession>A0A9P4MJ39</accession>
<dbReference type="InterPro" id="IPR036291">
    <property type="entry name" value="NAD(P)-bd_dom_sf"/>
</dbReference>
<evidence type="ECO:0000313" key="5">
    <source>
        <dbReference type="EMBL" id="KAF2156690.1"/>
    </source>
</evidence>
<reference evidence="5" key="1">
    <citation type="journal article" date="2020" name="Stud. Mycol.">
        <title>101 Dothideomycetes genomes: a test case for predicting lifestyles and emergence of pathogens.</title>
        <authorList>
            <person name="Haridas S."/>
            <person name="Albert R."/>
            <person name="Binder M."/>
            <person name="Bloem J."/>
            <person name="Labutti K."/>
            <person name="Salamov A."/>
            <person name="Andreopoulos B."/>
            <person name="Baker S."/>
            <person name="Barry K."/>
            <person name="Bills G."/>
            <person name="Bluhm B."/>
            <person name="Cannon C."/>
            <person name="Castanera R."/>
            <person name="Culley D."/>
            <person name="Daum C."/>
            <person name="Ezra D."/>
            <person name="Gonzalez J."/>
            <person name="Henrissat B."/>
            <person name="Kuo A."/>
            <person name="Liang C."/>
            <person name="Lipzen A."/>
            <person name="Lutzoni F."/>
            <person name="Magnuson J."/>
            <person name="Mondo S."/>
            <person name="Nolan M."/>
            <person name="Ohm R."/>
            <person name="Pangilinan J."/>
            <person name="Park H.-J."/>
            <person name="Ramirez L."/>
            <person name="Alfaro M."/>
            <person name="Sun H."/>
            <person name="Tritt A."/>
            <person name="Yoshinaga Y."/>
            <person name="Zwiers L.-H."/>
            <person name="Turgeon B."/>
            <person name="Goodwin S."/>
            <person name="Spatafora J."/>
            <person name="Crous P."/>
            <person name="Grigoriev I."/>
        </authorList>
    </citation>
    <scope>NUCLEOTIDE SEQUENCE</scope>
    <source>
        <strain evidence="5">CBS 260.36</strain>
    </source>
</reference>
<evidence type="ECO:0000259" key="4">
    <source>
        <dbReference type="Pfam" id="PF07993"/>
    </source>
</evidence>
<dbReference type="Pfam" id="PF00501">
    <property type="entry name" value="AMP-binding"/>
    <property type="match status" value="1"/>
</dbReference>
<protein>
    <submittedName>
        <fullName evidence="5">Acetyl-CoA synthetase-like protein</fullName>
    </submittedName>
</protein>
<proteinExistence type="predicted"/>
<dbReference type="InterPro" id="IPR020845">
    <property type="entry name" value="AMP-binding_CS"/>
</dbReference>
<gene>
    <name evidence="5" type="ORF">K461DRAFT_283594</name>
</gene>
<dbReference type="InterPro" id="IPR051414">
    <property type="entry name" value="Adenylate-forming_Reductase"/>
</dbReference>
<dbReference type="PROSITE" id="PS00455">
    <property type="entry name" value="AMP_BINDING"/>
    <property type="match status" value="1"/>
</dbReference>
<dbReference type="InterPro" id="IPR013120">
    <property type="entry name" value="FAR_NAD-bd"/>
</dbReference>
<dbReference type="SUPFAM" id="SSF56801">
    <property type="entry name" value="Acetyl-CoA synthetase-like"/>
    <property type="match status" value="1"/>
</dbReference>
<dbReference type="PANTHER" id="PTHR43439:SF2">
    <property type="entry name" value="ENZYME, PUTATIVE (JCVI)-RELATED"/>
    <property type="match status" value="1"/>
</dbReference>
<dbReference type="SUPFAM" id="SSF47336">
    <property type="entry name" value="ACP-like"/>
    <property type="match status" value="1"/>
</dbReference>
<comment type="caution">
    <text evidence="5">The sequence shown here is derived from an EMBL/GenBank/DDBJ whole genome shotgun (WGS) entry which is preliminary data.</text>
</comment>
<feature type="domain" description="Thioester reductase (TE)" evidence="4">
    <location>
        <begin position="673"/>
        <end position="913"/>
    </location>
</feature>
<dbReference type="InterPro" id="IPR036736">
    <property type="entry name" value="ACP-like_sf"/>
</dbReference>
<dbReference type="Gene3D" id="3.40.50.12780">
    <property type="entry name" value="N-terminal domain of ligase-like"/>
    <property type="match status" value="1"/>
</dbReference>
<dbReference type="InterPro" id="IPR042099">
    <property type="entry name" value="ANL_N_sf"/>
</dbReference>
<dbReference type="Pfam" id="PF23562">
    <property type="entry name" value="AMP-binding_C_3"/>
    <property type="match status" value="1"/>
</dbReference>
<dbReference type="Pfam" id="PF07993">
    <property type="entry name" value="NAD_binding_4"/>
    <property type="match status" value="1"/>
</dbReference>
<feature type="domain" description="AMP-dependent synthetase/ligase" evidence="3">
    <location>
        <begin position="36"/>
        <end position="348"/>
    </location>
</feature>
<dbReference type="Gene3D" id="1.10.1200.10">
    <property type="entry name" value="ACP-like"/>
    <property type="match status" value="1"/>
</dbReference>
<dbReference type="PANTHER" id="PTHR43439">
    <property type="entry name" value="PHENYLACETATE-COENZYME A LIGASE"/>
    <property type="match status" value="1"/>
</dbReference>
<evidence type="ECO:0000256" key="2">
    <source>
        <dbReference type="ARBA" id="ARBA00022553"/>
    </source>
</evidence>